<gene>
    <name evidence="1" type="ORF">KME15_12610</name>
</gene>
<dbReference type="EMBL" id="JAHHHD010000012">
    <property type="protein sequence ID" value="MBW4659510.1"/>
    <property type="molecule type" value="Genomic_DNA"/>
</dbReference>
<reference evidence="1" key="2">
    <citation type="journal article" date="2022" name="Microbiol. Resour. Announc.">
        <title>Metagenome Sequencing to Explore Phylogenomics of Terrestrial Cyanobacteria.</title>
        <authorList>
            <person name="Ward R.D."/>
            <person name="Stajich J.E."/>
            <person name="Johansen J.R."/>
            <person name="Huntemann M."/>
            <person name="Clum A."/>
            <person name="Foster B."/>
            <person name="Foster B."/>
            <person name="Roux S."/>
            <person name="Palaniappan K."/>
            <person name="Varghese N."/>
            <person name="Mukherjee S."/>
            <person name="Reddy T.B.K."/>
            <person name="Daum C."/>
            <person name="Copeland A."/>
            <person name="Chen I.A."/>
            <person name="Ivanova N.N."/>
            <person name="Kyrpides N.C."/>
            <person name="Shapiro N."/>
            <person name="Eloe-Fadrosh E.A."/>
            <person name="Pietrasiak N."/>
        </authorList>
    </citation>
    <scope>NUCLEOTIDE SEQUENCE</scope>
    <source>
        <strain evidence="1">UHER 2000/2452</strain>
    </source>
</reference>
<comment type="caution">
    <text evidence="1">The sequence shown here is derived from an EMBL/GenBank/DDBJ whole genome shotgun (WGS) entry which is preliminary data.</text>
</comment>
<proteinExistence type="predicted"/>
<evidence type="ECO:0000313" key="2">
    <source>
        <dbReference type="Proteomes" id="UP000757435"/>
    </source>
</evidence>
<accession>A0A951UMI3</accession>
<reference evidence="1" key="1">
    <citation type="submission" date="2021-05" db="EMBL/GenBank/DDBJ databases">
        <authorList>
            <person name="Pietrasiak N."/>
            <person name="Ward R."/>
            <person name="Stajich J.E."/>
            <person name="Kurbessoian T."/>
        </authorList>
    </citation>
    <scope>NUCLEOTIDE SEQUENCE</scope>
    <source>
        <strain evidence="1">UHER 2000/2452</strain>
    </source>
</reference>
<name>A0A951UMI3_9CYAN</name>
<sequence length="158" mass="15969">MVASYTPEEMTMIAEAPMLTGLAVAMVDVGIVSTAIEAAAISKEIAGVAKKYPSNSVIQAVFSEAALKSGDVKLQKPDVKAEEVESGALVDKAIASVSAALGVLAGKATPEEIAEYKAFVYSCGDSVANAAGSGLFGAGQKVSDKEAIALAKFKAALV</sequence>
<dbReference type="AlphaFoldDB" id="A0A951UMI3"/>
<dbReference type="Proteomes" id="UP000757435">
    <property type="component" value="Unassembled WGS sequence"/>
</dbReference>
<protein>
    <submittedName>
        <fullName evidence="1">Uncharacterized protein</fullName>
    </submittedName>
</protein>
<evidence type="ECO:0000313" key="1">
    <source>
        <dbReference type="EMBL" id="MBW4659510.1"/>
    </source>
</evidence>
<organism evidence="1 2">
    <name type="scientific">Drouetiella hepatica Uher 2000/2452</name>
    <dbReference type="NCBI Taxonomy" id="904376"/>
    <lineage>
        <taxon>Bacteria</taxon>
        <taxon>Bacillati</taxon>
        <taxon>Cyanobacteriota</taxon>
        <taxon>Cyanophyceae</taxon>
        <taxon>Oculatellales</taxon>
        <taxon>Oculatellaceae</taxon>
        <taxon>Drouetiella</taxon>
    </lineage>
</organism>